<feature type="domain" description="Cytochrome c-type biogenesis protein H TPR" evidence="8">
    <location>
        <begin position="135"/>
        <end position="251"/>
    </location>
</feature>
<protein>
    <submittedName>
        <fullName evidence="9">C-type cytochrome biogenesis protein CcmI</fullName>
    </submittedName>
</protein>
<dbReference type="InterPro" id="IPR019734">
    <property type="entry name" value="TPR_rpt"/>
</dbReference>
<evidence type="ECO:0000256" key="2">
    <source>
        <dbReference type="ARBA" id="ARBA00022737"/>
    </source>
</evidence>
<sequence>MILLWIILGVMTLTAALILAWPLFDSRRFKNDSSFALAVYRDQLAEINHDAARGILDETQARAAQIEIERRILALADAPKFQPAKAPAPLLIIAMAVVLPLGAFGLYLHLGSPGLPGQPAQGLADSVAASPELQALQAAVEKAPTDPAAWRDLGEGLMVARRPNDAANAFARALGLGDRDPKLQSRYGSALVLASQGRVEDKARAAFAAALAADPTDPIARFFTGLAKEQGGDPTGALTDWLALERDLPADVPWHADLTQNIDRVARGLGKDPATLPGRAPAANATPQAGGAPSPSDLDAAAKMSDSERQAFIESMVGQLAERLKAAPDDLDGWLRLAKAYSVLGKHDEARAAWAKAAALAPTRLDVQLEYANALIEGSSDLSKTLPPNFAETVTKIRTLAPDNPLGLYYGGLVARSQGDKQAAKDMWLKVLALIPEGSAQRASLQREIDSLGP</sequence>
<keyword evidence="3" id="KW-0201">Cytochrome c-type biogenesis</keyword>
<dbReference type="PANTHER" id="PTHR47870">
    <property type="entry name" value="CYTOCHROME C-TYPE BIOGENESIS PROTEIN CCMH"/>
    <property type="match status" value="1"/>
</dbReference>
<keyword evidence="2" id="KW-0677">Repeat</keyword>
<keyword evidence="4 5" id="KW-0802">TPR repeat</keyword>
<evidence type="ECO:0000313" key="9">
    <source>
        <dbReference type="EMBL" id="MDQ7248491.1"/>
    </source>
</evidence>
<dbReference type="SMART" id="SM00028">
    <property type="entry name" value="TPR"/>
    <property type="match status" value="4"/>
</dbReference>
<evidence type="ECO:0000256" key="5">
    <source>
        <dbReference type="PROSITE-ProRule" id="PRU00339"/>
    </source>
</evidence>
<keyword evidence="7" id="KW-1133">Transmembrane helix</keyword>
<dbReference type="NCBIfam" id="TIGR03142">
    <property type="entry name" value="cytochro_ccmI"/>
    <property type="match status" value="1"/>
</dbReference>
<keyword evidence="7" id="KW-0472">Membrane</keyword>
<dbReference type="Pfam" id="PF23914">
    <property type="entry name" value="TPR_CcmH_CycH"/>
    <property type="match status" value="2"/>
</dbReference>
<proteinExistence type="predicted"/>
<feature type="domain" description="Cytochrome c-type biogenesis protein H TPR" evidence="8">
    <location>
        <begin position="320"/>
        <end position="440"/>
    </location>
</feature>
<feature type="region of interest" description="Disordered" evidence="6">
    <location>
        <begin position="269"/>
        <end position="305"/>
    </location>
</feature>
<dbReference type="InterPro" id="IPR011990">
    <property type="entry name" value="TPR-like_helical_dom_sf"/>
</dbReference>
<evidence type="ECO:0000256" key="1">
    <source>
        <dbReference type="ARBA" id="ARBA00004196"/>
    </source>
</evidence>
<keyword evidence="10" id="KW-1185">Reference proteome</keyword>
<dbReference type="InterPro" id="IPR051263">
    <property type="entry name" value="C-type_cytochrome_biogenesis"/>
</dbReference>
<dbReference type="PROSITE" id="PS50005">
    <property type="entry name" value="TPR"/>
    <property type="match status" value="1"/>
</dbReference>
<dbReference type="InterPro" id="IPR017560">
    <property type="entry name" value="Cyt_c_biogenesis_CcmI"/>
</dbReference>
<dbReference type="Proteomes" id="UP001230156">
    <property type="component" value="Unassembled WGS sequence"/>
</dbReference>
<dbReference type="RefSeq" id="WP_379955971.1">
    <property type="nucleotide sequence ID" value="NZ_JAUYVI010000004.1"/>
</dbReference>
<keyword evidence="7" id="KW-0812">Transmembrane</keyword>
<organism evidence="9 10">
    <name type="scientific">Dongia sedimenti</name>
    <dbReference type="NCBI Taxonomy" id="3064282"/>
    <lineage>
        <taxon>Bacteria</taxon>
        <taxon>Pseudomonadati</taxon>
        <taxon>Pseudomonadota</taxon>
        <taxon>Alphaproteobacteria</taxon>
        <taxon>Rhodospirillales</taxon>
        <taxon>Dongiaceae</taxon>
        <taxon>Dongia</taxon>
    </lineage>
</organism>
<evidence type="ECO:0000256" key="7">
    <source>
        <dbReference type="SAM" id="Phobius"/>
    </source>
</evidence>
<feature type="transmembrane region" description="Helical" evidence="7">
    <location>
        <begin position="90"/>
        <end position="110"/>
    </location>
</feature>
<dbReference type="Gene3D" id="1.25.40.10">
    <property type="entry name" value="Tetratricopeptide repeat domain"/>
    <property type="match status" value="2"/>
</dbReference>
<feature type="repeat" description="TPR" evidence="5">
    <location>
        <begin position="331"/>
        <end position="364"/>
    </location>
</feature>
<gene>
    <name evidence="9" type="primary">ccmI</name>
    <name evidence="9" type="ORF">Q8A70_12475</name>
</gene>
<evidence type="ECO:0000256" key="4">
    <source>
        <dbReference type="ARBA" id="ARBA00022803"/>
    </source>
</evidence>
<dbReference type="EMBL" id="JAUYVI010000004">
    <property type="protein sequence ID" value="MDQ7248491.1"/>
    <property type="molecule type" value="Genomic_DNA"/>
</dbReference>
<evidence type="ECO:0000313" key="10">
    <source>
        <dbReference type="Proteomes" id="UP001230156"/>
    </source>
</evidence>
<name>A0ABU0YL87_9PROT</name>
<evidence type="ECO:0000259" key="8">
    <source>
        <dbReference type="Pfam" id="PF23914"/>
    </source>
</evidence>
<dbReference type="PANTHER" id="PTHR47870:SF1">
    <property type="entry name" value="CYTOCHROME C-TYPE BIOGENESIS PROTEIN CCMH"/>
    <property type="match status" value="1"/>
</dbReference>
<dbReference type="SUPFAM" id="SSF48452">
    <property type="entry name" value="TPR-like"/>
    <property type="match status" value="1"/>
</dbReference>
<reference evidence="10" key="1">
    <citation type="submission" date="2023-08" db="EMBL/GenBank/DDBJ databases">
        <title>Rhodospirillaceae gen. nov., a novel taxon isolated from the Yangtze River Yuezi River estuary sludge.</title>
        <authorList>
            <person name="Ruan L."/>
        </authorList>
    </citation>
    <scope>NUCLEOTIDE SEQUENCE [LARGE SCALE GENOMIC DNA]</scope>
    <source>
        <strain evidence="10">R-7</strain>
    </source>
</reference>
<evidence type="ECO:0000256" key="3">
    <source>
        <dbReference type="ARBA" id="ARBA00022748"/>
    </source>
</evidence>
<evidence type="ECO:0000256" key="6">
    <source>
        <dbReference type="SAM" id="MobiDB-lite"/>
    </source>
</evidence>
<accession>A0ABU0YL87</accession>
<comment type="caution">
    <text evidence="9">The sequence shown here is derived from an EMBL/GenBank/DDBJ whole genome shotgun (WGS) entry which is preliminary data.</text>
</comment>
<dbReference type="InterPro" id="IPR056413">
    <property type="entry name" value="TPR_CcmH_CycH"/>
</dbReference>
<comment type="subcellular location">
    <subcellularLocation>
        <location evidence="1">Cell envelope</location>
    </subcellularLocation>
</comment>
<feature type="transmembrane region" description="Helical" evidence="7">
    <location>
        <begin position="6"/>
        <end position="24"/>
    </location>
</feature>